<dbReference type="OrthoDB" id="494673at2759"/>
<organism>
    <name type="scientific">Ixodes scapularis</name>
    <name type="common">Black-legged tick</name>
    <name type="synonym">Deer tick</name>
    <dbReference type="NCBI Taxonomy" id="6945"/>
    <lineage>
        <taxon>Eukaryota</taxon>
        <taxon>Metazoa</taxon>
        <taxon>Ecdysozoa</taxon>
        <taxon>Arthropoda</taxon>
        <taxon>Chelicerata</taxon>
        <taxon>Arachnida</taxon>
        <taxon>Acari</taxon>
        <taxon>Parasitiformes</taxon>
        <taxon>Ixodida</taxon>
        <taxon>Ixodoidea</taxon>
        <taxon>Ixodidae</taxon>
        <taxon>Ixodinae</taxon>
        <taxon>Ixodes</taxon>
    </lineage>
</organism>
<dbReference type="Pfam" id="PF00864">
    <property type="entry name" value="P2X_receptor"/>
    <property type="match status" value="1"/>
</dbReference>
<proteinExistence type="inferred from homology"/>
<dbReference type="HOGENOM" id="CLU_2576507_0_0_1"/>
<dbReference type="PANTHER" id="PTHR10125:SF31">
    <property type="entry name" value="P2X RECEPTOR E"/>
    <property type="match status" value="1"/>
</dbReference>
<name>B7PU35_IXOSC</name>
<evidence type="ECO:0000256" key="10">
    <source>
        <dbReference type="SAM" id="Phobius"/>
    </source>
</evidence>
<gene>
    <name evidence="11" type="ORF">IscW_ISCW019740</name>
</gene>
<sequence>MLVQGRAGKASPIPIAINMGSGLGLMVVAMVVCDLVVVHCLKRRKLYKAKKYKFVCSDEYYEVSRLKEVRASVSVGYVWAG</sequence>
<dbReference type="InterPro" id="IPR059116">
    <property type="entry name" value="P2X_receptor"/>
</dbReference>
<evidence type="ECO:0000256" key="3">
    <source>
        <dbReference type="ARBA" id="ARBA00022448"/>
    </source>
</evidence>
<evidence type="ECO:0000256" key="7">
    <source>
        <dbReference type="ARBA" id="ARBA00023136"/>
    </source>
</evidence>
<dbReference type="Gene3D" id="1.10.287.940">
    <property type="entry name" value="atp-gated p2x4 ion channel"/>
    <property type="match status" value="1"/>
</dbReference>
<dbReference type="GO" id="GO:0007165">
    <property type="term" value="P:signal transduction"/>
    <property type="evidence" value="ECO:0007669"/>
    <property type="project" value="UniProtKB-ARBA"/>
</dbReference>
<dbReference type="GO" id="GO:0015267">
    <property type="term" value="F:channel activity"/>
    <property type="evidence" value="ECO:0007669"/>
    <property type="project" value="UniProtKB-ARBA"/>
</dbReference>
<feature type="transmembrane region" description="Helical" evidence="10">
    <location>
        <begin position="20"/>
        <end position="41"/>
    </location>
</feature>
<evidence type="ECO:0000256" key="6">
    <source>
        <dbReference type="ARBA" id="ARBA00023065"/>
    </source>
</evidence>
<keyword evidence="3" id="KW-0813">Transport</keyword>
<comment type="similarity">
    <text evidence="2">Belongs to the P2X receptor family.</text>
</comment>
<evidence type="ECO:0000256" key="5">
    <source>
        <dbReference type="ARBA" id="ARBA00022989"/>
    </source>
</evidence>
<dbReference type="AlphaFoldDB" id="B7PU35"/>
<dbReference type="VEuPathDB" id="VectorBase:ISCI019740"/>
<dbReference type="VEuPathDB" id="VectorBase:ISCP_033477"/>
<keyword evidence="9" id="KW-0407">Ion channel</keyword>
<dbReference type="GO" id="GO:0034220">
    <property type="term" value="P:monoatomic ion transmembrane transport"/>
    <property type="evidence" value="ECO:0007669"/>
    <property type="project" value="UniProtKB-KW"/>
</dbReference>
<dbReference type="EMBL" id="DS790259">
    <property type="protein sequence ID" value="EEC10107.1"/>
    <property type="molecule type" value="Genomic_DNA"/>
</dbReference>
<dbReference type="EMBL" id="ABJB011057548">
    <property type="status" value="NOT_ANNOTATED_CDS"/>
    <property type="molecule type" value="Genomic_DNA"/>
</dbReference>
<dbReference type="EMBL" id="ABJB010296037">
    <property type="status" value="NOT_ANNOTATED_CDS"/>
    <property type="molecule type" value="Genomic_DNA"/>
</dbReference>
<keyword evidence="13" id="KW-1185">Reference proteome</keyword>
<dbReference type="EnsemblMetazoa" id="ISCW019740-RA">
    <property type="protein sequence ID" value="ISCW019740-PA"/>
    <property type="gene ID" value="ISCW019740"/>
</dbReference>
<dbReference type="VEuPathDB" id="VectorBase:ISCW019740"/>
<keyword evidence="8" id="KW-1071">Ligand-gated ion channel</keyword>
<dbReference type="Proteomes" id="UP000001555">
    <property type="component" value="Unassembled WGS sequence"/>
</dbReference>
<evidence type="ECO:0000256" key="2">
    <source>
        <dbReference type="ARBA" id="ARBA00009848"/>
    </source>
</evidence>
<evidence type="ECO:0000256" key="9">
    <source>
        <dbReference type="ARBA" id="ARBA00023303"/>
    </source>
</evidence>
<evidence type="ECO:0000313" key="11">
    <source>
        <dbReference type="EMBL" id="EEC10107.1"/>
    </source>
</evidence>
<evidence type="ECO:0000313" key="13">
    <source>
        <dbReference type="Proteomes" id="UP000001555"/>
    </source>
</evidence>
<evidence type="ECO:0000313" key="12">
    <source>
        <dbReference type="EnsemblMetazoa" id="ISCW019740-PA"/>
    </source>
</evidence>
<keyword evidence="5 10" id="KW-1133">Transmembrane helix</keyword>
<dbReference type="PANTHER" id="PTHR10125">
    <property type="entry name" value="P2X PURINOCEPTOR"/>
    <property type="match status" value="1"/>
</dbReference>
<protein>
    <submittedName>
        <fullName evidence="11 12">P2X purinoceptor,putative</fullName>
    </submittedName>
</protein>
<keyword evidence="6" id="KW-0406">Ion transport</keyword>
<keyword evidence="7 10" id="KW-0472">Membrane</keyword>
<accession>B7PU35</accession>
<evidence type="ECO:0000256" key="8">
    <source>
        <dbReference type="ARBA" id="ARBA00023286"/>
    </source>
</evidence>
<keyword evidence="4 10" id="KW-0812">Transmembrane</keyword>
<reference evidence="12" key="2">
    <citation type="submission" date="2020-05" db="UniProtKB">
        <authorList>
            <consortium name="EnsemblMetazoa"/>
        </authorList>
    </citation>
    <scope>IDENTIFICATION</scope>
    <source>
        <strain evidence="12">wikel</strain>
    </source>
</reference>
<evidence type="ECO:0000256" key="4">
    <source>
        <dbReference type="ARBA" id="ARBA00022692"/>
    </source>
</evidence>
<evidence type="ECO:0000256" key="1">
    <source>
        <dbReference type="ARBA" id="ARBA00004308"/>
    </source>
</evidence>
<dbReference type="PaxDb" id="6945-B7PU35"/>
<comment type="subcellular location">
    <subcellularLocation>
        <location evidence="1">Endomembrane system</location>
    </subcellularLocation>
</comment>
<dbReference type="GO" id="GO:0012505">
    <property type="term" value="C:endomembrane system"/>
    <property type="evidence" value="ECO:0007669"/>
    <property type="project" value="UniProtKB-SubCell"/>
</dbReference>
<reference evidence="11 13" key="1">
    <citation type="submission" date="2008-03" db="EMBL/GenBank/DDBJ databases">
        <title>Annotation of Ixodes scapularis.</title>
        <authorList>
            <consortium name="Ixodes scapularis Genome Project Consortium"/>
            <person name="Caler E."/>
            <person name="Hannick L.I."/>
            <person name="Bidwell S."/>
            <person name="Joardar V."/>
            <person name="Thiagarajan M."/>
            <person name="Amedeo P."/>
            <person name="Galinsky K.J."/>
            <person name="Schobel S."/>
            <person name="Inman J."/>
            <person name="Hostetler J."/>
            <person name="Miller J."/>
            <person name="Hammond M."/>
            <person name="Megy K."/>
            <person name="Lawson D."/>
            <person name="Kodira C."/>
            <person name="Sutton G."/>
            <person name="Meyer J."/>
            <person name="Hill C.A."/>
            <person name="Birren B."/>
            <person name="Nene V."/>
            <person name="Collins F."/>
            <person name="Alarcon-Chaidez F."/>
            <person name="Wikel S."/>
            <person name="Strausberg R."/>
        </authorList>
    </citation>
    <scope>NUCLEOTIDE SEQUENCE [LARGE SCALE GENOMIC DNA]</scope>
    <source>
        <strain evidence="13">Wikel</strain>
        <strain evidence="11">Wikel colony</strain>
    </source>
</reference>
<dbReference type="InParanoid" id="B7PU35"/>